<dbReference type="Gene3D" id="3.90.1310.10">
    <property type="entry name" value="Penicillin-binding protein 2a (Domain 2)"/>
    <property type="match status" value="1"/>
</dbReference>
<evidence type="ECO:0000256" key="7">
    <source>
        <dbReference type="ARBA" id="ARBA00023136"/>
    </source>
</evidence>
<evidence type="ECO:0000256" key="5">
    <source>
        <dbReference type="ARBA" id="ARBA00022729"/>
    </source>
</evidence>
<dbReference type="InterPro" id="IPR050515">
    <property type="entry name" value="Beta-lactam/transpept"/>
</dbReference>
<dbReference type="InterPro" id="IPR036138">
    <property type="entry name" value="PBP_dimer_sf"/>
</dbReference>
<dbReference type="InterPro" id="IPR012338">
    <property type="entry name" value="Beta-lactam/transpept-like"/>
</dbReference>
<reference evidence="12 13" key="1">
    <citation type="submission" date="2022-02" db="EMBL/GenBank/DDBJ databases">
        <title>Uncovering new skin microbiome diversity through culturing and metagenomics.</title>
        <authorList>
            <person name="Conlan S."/>
            <person name="Deming C."/>
            <person name="Nisc Comparative Sequencing Program N."/>
            <person name="Segre J.A."/>
        </authorList>
    </citation>
    <scope>NUCLEOTIDE SEQUENCE [LARGE SCALE GENOMIC DNA]</scope>
    <source>
        <strain evidence="12 13">ACRQZ</strain>
    </source>
</reference>
<gene>
    <name evidence="12" type="ORF">MHL29_10890</name>
</gene>
<evidence type="ECO:0000256" key="2">
    <source>
        <dbReference type="ARBA" id="ARBA00007171"/>
    </source>
</evidence>
<dbReference type="EC" id="3.5.2.6" evidence="4 9"/>
<dbReference type="InterPro" id="IPR001460">
    <property type="entry name" value="PCN-bd_Tpept"/>
</dbReference>
<dbReference type="SUPFAM" id="SSF56601">
    <property type="entry name" value="beta-lactamase/transpeptidase-like"/>
    <property type="match status" value="1"/>
</dbReference>
<feature type="domain" description="Penicillin-binding protein transpeptidase" evidence="10">
    <location>
        <begin position="329"/>
        <end position="604"/>
    </location>
</feature>
<keyword evidence="13" id="KW-1185">Reference proteome</keyword>
<accession>A0ABS9Q3C5</accession>
<keyword evidence="8 9" id="KW-0046">Antibiotic resistance</keyword>
<comment type="similarity">
    <text evidence="2">Belongs to the transpeptidase family.</text>
</comment>
<comment type="subcellular location">
    <subcellularLocation>
        <location evidence="1">Membrane</location>
    </subcellularLocation>
</comment>
<dbReference type="EMBL" id="JAKRCV010000033">
    <property type="protein sequence ID" value="MCG7322383.1"/>
    <property type="molecule type" value="Genomic_DNA"/>
</dbReference>
<keyword evidence="7" id="KW-0472">Membrane</keyword>
<evidence type="ECO:0000256" key="4">
    <source>
        <dbReference type="ARBA" id="ARBA00012865"/>
    </source>
</evidence>
<comment type="similarity">
    <text evidence="3 9">Belongs to the class-D beta-lactamase family.</text>
</comment>
<evidence type="ECO:0000256" key="6">
    <source>
        <dbReference type="ARBA" id="ARBA00022801"/>
    </source>
</evidence>
<keyword evidence="6 9" id="KW-0378">Hydrolase</keyword>
<keyword evidence="5" id="KW-0732">Signal</keyword>
<dbReference type="Pfam" id="PF00905">
    <property type="entry name" value="Transpeptidase"/>
    <property type="match status" value="1"/>
</dbReference>
<organism evidence="12 13">
    <name type="scientific">Arsenicicoccus bolidensis</name>
    <dbReference type="NCBI Taxonomy" id="229480"/>
    <lineage>
        <taxon>Bacteria</taxon>
        <taxon>Bacillati</taxon>
        <taxon>Actinomycetota</taxon>
        <taxon>Actinomycetes</taxon>
        <taxon>Micrococcales</taxon>
        <taxon>Intrasporangiaceae</taxon>
        <taxon>Arsenicicoccus</taxon>
    </lineage>
</organism>
<evidence type="ECO:0000256" key="9">
    <source>
        <dbReference type="RuleBase" id="RU361140"/>
    </source>
</evidence>
<sequence>MKRFAAGMASGRVEAESLTRDSRDRAARETPLILVGLGERRPGVAVVSVEETAGDGATRLDAQVRYTWQIRDGLPPWSYVATVPVVRTDDGWRVRWTPSAVVLGLDARQRVRAMRLAAPRGEVLGAGGQPLVVDRPVLRVGIDRAKVPAAEAASSARRLAAAVGIDPEPYAGRVAAAGPQAFVEALVLRVGQDPEDGDGTDLSTIPGVTTIKETRPLAPTAGFASTIIGRVGPATAEVVQRSQRLQGSQGSQVAVSAGDLVGLDGLQAKRDGELRGRAGYKIERVHENGVTEPLHTVKPEPGRPLRTTLDATAQLAAERALADVEPAAAVVAIQPSTGEMRAVATGPGSKGAPTATLGLYAPGSTFKVATALALLRAGVTPETTTPCTQRATVDGRSFKNYDDYPADRLGDISLRTAFASSCNTSLISLRDKATQQSLADAAVTLGLGTDPALGVPASLGSVPREAVGTEHAASLIGQGKVQTTPLGMATVVASVAAGRVVRPRLVLDAPDPAGDAPRHPLTETEASALRDLMRRTTTEGSGRFLADVPGAPVLSKTGTAEYGSEAPPRTHAWMVAVQGDLAVAVFVEDGAGGAHTAGPVLERFLLDVGAAR</sequence>
<proteinExistence type="inferred from homology"/>
<dbReference type="Gene3D" id="3.40.710.10">
    <property type="entry name" value="DD-peptidase/beta-lactamase superfamily"/>
    <property type="match status" value="1"/>
</dbReference>
<dbReference type="Pfam" id="PF03717">
    <property type="entry name" value="PBP_dimer"/>
    <property type="match status" value="1"/>
</dbReference>
<evidence type="ECO:0000259" key="11">
    <source>
        <dbReference type="Pfam" id="PF03717"/>
    </source>
</evidence>
<dbReference type="PANTHER" id="PTHR30627">
    <property type="entry name" value="PEPTIDOGLYCAN D,D-TRANSPEPTIDASE"/>
    <property type="match status" value="1"/>
</dbReference>
<dbReference type="PANTHER" id="PTHR30627:SF24">
    <property type="entry name" value="PENICILLIN-BINDING PROTEIN 4B"/>
    <property type="match status" value="1"/>
</dbReference>
<dbReference type="PROSITE" id="PS00337">
    <property type="entry name" value="BETA_LACTAMASE_D"/>
    <property type="match status" value="1"/>
</dbReference>
<comment type="catalytic activity">
    <reaction evidence="9">
        <text>a beta-lactam + H2O = a substituted beta-amino acid</text>
        <dbReference type="Rhea" id="RHEA:20401"/>
        <dbReference type="ChEBI" id="CHEBI:15377"/>
        <dbReference type="ChEBI" id="CHEBI:35627"/>
        <dbReference type="ChEBI" id="CHEBI:140347"/>
        <dbReference type="EC" id="3.5.2.6"/>
    </reaction>
</comment>
<feature type="domain" description="Penicillin-binding protein dimerisation" evidence="11">
    <location>
        <begin position="117"/>
        <end position="290"/>
    </location>
</feature>
<evidence type="ECO:0000313" key="12">
    <source>
        <dbReference type="EMBL" id="MCG7322383.1"/>
    </source>
</evidence>
<evidence type="ECO:0000313" key="13">
    <source>
        <dbReference type="Proteomes" id="UP001521931"/>
    </source>
</evidence>
<dbReference type="Proteomes" id="UP001521931">
    <property type="component" value="Unassembled WGS sequence"/>
</dbReference>
<evidence type="ECO:0000256" key="1">
    <source>
        <dbReference type="ARBA" id="ARBA00004370"/>
    </source>
</evidence>
<protein>
    <recommendedName>
        <fullName evidence="4 9">Beta-lactamase</fullName>
        <ecNumber evidence="4 9">3.5.2.6</ecNumber>
    </recommendedName>
</protein>
<evidence type="ECO:0000256" key="3">
    <source>
        <dbReference type="ARBA" id="ARBA00007898"/>
    </source>
</evidence>
<evidence type="ECO:0000256" key="8">
    <source>
        <dbReference type="ARBA" id="ARBA00023251"/>
    </source>
</evidence>
<dbReference type="SUPFAM" id="SSF56519">
    <property type="entry name" value="Penicillin binding protein dimerisation domain"/>
    <property type="match status" value="1"/>
</dbReference>
<comment type="caution">
    <text evidence="12">The sequence shown here is derived from an EMBL/GenBank/DDBJ whole genome shotgun (WGS) entry which is preliminary data.</text>
</comment>
<dbReference type="InterPro" id="IPR005311">
    <property type="entry name" value="PBP_dimer"/>
</dbReference>
<name>A0ABS9Q3C5_9MICO</name>
<dbReference type="InterPro" id="IPR002137">
    <property type="entry name" value="Beta-lactam_class-D_AS"/>
</dbReference>
<evidence type="ECO:0000259" key="10">
    <source>
        <dbReference type="Pfam" id="PF00905"/>
    </source>
</evidence>